<evidence type="ECO:0000313" key="2">
    <source>
        <dbReference type="Proteomes" id="UP000198394"/>
    </source>
</evidence>
<comment type="caution">
    <text evidence="1">The sequence shown here is derived from an EMBL/GenBank/DDBJ whole genome shotgun (WGS) entry which is preliminary data.</text>
</comment>
<keyword evidence="2" id="KW-1185">Reference proteome</keyword>
<sequence>MSLTVNKFVVTRGMVKEWFREDFRSYVENGIITCEQANQIYKAILSCKDIKYYICLGKKPREYKDRFHSFELIHHGQTLNDILEKYKSLSDRGESKYFKTIELNSAKIHVIGAYIDNENYFYDGDIIDREDTWDFGLVIELV</sequence>
<organism evidence="1 2">
    <name type="scientific">Parageobacillus galactosidasius</name>
    <dbReference type="NCBI Taxonomy" id="883812"/>
    <lineage>
        <taxon>Bacteria</taxon>
        <taxon>Bacillati</taxon>
        <taxon>Bacillota</taxon>
        <taxon>Bacilli</taxon>
        <taxon>Bacillales</taxon>
        <taxon>Anoxybacillaceae</taxon>
        <taxon>Parageobacillus</taxon>
    </lineage>
</organism>
<proteinExistence type="predicted"/>
<dbReference type="Proteomes" id="UP000198394">
    <property type="component" value="Unassembled WGS sequence"/>
</dbReference>
<gene>
    <name evidence="1" type="ORF">B9L23_07990</name>
</gene>
<accession>A0A226QTG6</accession>
<dbReference type="EMBL" id="NDYL01000001">
    <property type="protein sequence ID" value="OXB94792.1"/>
    <property type="molecule type" value="Genomic_DNA"/>
</dbReference>
<evidence type="ECO:0000313" key="1">
    <source>
        <dbReference type="EMBL" id="OXB94792.1"/>
    </source>
</evidence>
<name>A0A226QTG6_9BACL</name>
<dbReference type="RefSeq" id="WP_089097245.1">
    <property type="nucleotide sequence ID" value="NZ_NDYL01000001.1"/>
</dbReference>
<reference evidence="1 2" key="1">
    <citation type="submission" date="2017-04" db="EMBL/GenBank/DDBJ databases">
        <title>The genome sequence of Parageobacillus galactosidasius DSM 18751.</title>
        <authorList>
            <person name="Ramaloko W.T."/>
            <person name="Koen N."/>
            <person name="Polliack S."/>
            <person name="Aliyu H."/>
            <person name="Lebre P."/>
            <person name="Mohr T."/>
            <person name="Oswald F."/>
            <person name="Zwick M."/>
            <person name="Neumann A."/>
            <person name="Syldatk C."/>
            <person name="Cowan D."/>
            <person name="De Maayer P."/>
        </authorList>
    </citation>
    <scope>NUCLEOTIDE SEQUENCE [LARGE SCALE GENOMIC DNA]</scope>
    <source>
        <strain evidence="1 2">DSM 18751</strain>
    </source>
</reference>
<dbReference type="AlphaFoldDB" id="A0A226QTG6"/>
<protein>
    <submittedName>
        <fullName evidence="1">Uncharacterized protein</fullName>
    </submittedName>
</protein>